<proteinExistence type="predicted"/>
<accession>A0A6C0JEN8</accession>
<reference evidence="2" key="1">
    <citation type="journal article" date="2020" name="Nature">
        <title>Giant virus diversity and host interactions through global metagenomics.</title>
        <authorList>
            <person name="Schulz F."/>
            <person name="Roux S."/>
            <person name="Paez-Espino D."/>
            <person name="Jungbluth S."/>
            <person name="Walsh D.A."/>
            <person name="Denef V.J."/>
            <person name="McMahon K.D."/>
            <person name="Konstantinidis K.T."/>
            <person name="Eloe-Fadrosh E.A."/>
            <person name="Kyrpides N.C."/>
            <person name="Woyke T."/>
        </authorList>
    </citation>
    <scope>NUCLEOTIDE SEQUENCE</scope>
    <source>
        <strain evidence="2">GVMAG-M-3300026093-6</strain>
    </source>
</reference>
<organism evidence="2">
    <name type="scientific">viral metagenome</name>
    <dbReference type="NCBI Taxonomy" id="1070528"/>
    <lineage>
        <taxon>unclassified sequences</taxon>
        <taxon>metagenomes</taxon>
        <taxon>organismal metagenomes</taxon>
    </lineage>
</organism>
<sequence length="83" mass="9633">MVLFYLTNLTLDVITGAAWWTATKTYNGAYYLLYGSSENNKDTIEVNKETIEKLVKENENYQEQIKNLSDNVNTLSNYIKNKQ</sequence>
<keyword evidence="1" id="KW-0175">Coiled coil</keyword>
<name>A0A6C0JEN8_9ZZZZ</name>
<protein>
    <submittedName>
        <fullName evidence="2">Uncharacterized protein</fullName>
    </submittedName>
</protein>
<evidence type="ECO:0000313" key="2">
    <source>
        <dbReference type="EMBL" id="QHU03341.1"/>
    </source>
</evidence>
<dbReference type="EMBL" id="MN740374">
    <property type="protein sequence ID" value="QHU03341.1"/>
    <property type="molecule type" value="Genomic_DNA"/>
</dbReference>
<evidence type="ECO:0000256" key="1">
    <source>
        <dbReference type="SAM" id="Coils"/>
    </source>
</evidence>
<feature type="coiled-coil region" evidence="1">
    <location>
        <begin position="44"/>
        <end position="78"/>
    </location>
</feature>
<dbReference type="AlphaFoldDB" id="A0A6C0JEN8"/>